<name>A0A7J5LIW6_BACSE</name>
<comment type="caution">
    <text evidence="1">The sequence shown here is derived from an EMBL/GenBank/DDBJ whole genome shotgun (WGS) entry which is preliminary data.</text>
</comment>
<reference evidence="1 2" key="1">
    <citation type="journal article" date="2019" name="Nat. Med.">
        <title>A library of human gut bacterial isolates paired with longitudinal multiomics data enables mechanistic microbiome research.</title>
        <authorList>
            <person name="Poyet M."/>
            <person name="Groussin M."/>
            <person name="Gibbons S.M."/>
            <person name="Avila-Pacheco J."/>
            <person name="Jiang X."/>
            <person name="Kearney S.M."/>
            <person name="Perrotta A.R."/>
            <person name="Berdy B."/>
            <person name="Zhao S."/>
            <person name="Lieberman T.D."/>
            <person name="Swanson P.K."/>
            <person name="Smith M."/>
            <person name="Roesemann S."/>
            <person name="Alexander J.E."/>
            <person name="Rich S.A."/>
            <person name="Livny J."/>
            <person name="Vlamakis H."/>
            <person name="Clish C."/>
            <person name="Bullock K."/>
            <person name="Deik A."/>
            <person name="Scott J."/>
            <person name="Pierce K.A."/>
            <person name="Xavier R.J."/>
            <person name="Alm E.J."/>
        </authorList>
    </citation>
    <scope>NUCLEOTIDE SEQUENCE [LARGE SCALE GENOMIC DNA]</scope>
    <source>
        <strain evidence="1 2">BIOML-A2</strain>
    </source>
</reference>
<organism evidence="1 2">
    <name type="scientific">Bacteroides stercoris</name>
    <dbReference type="NCBI Taxonomy" id="46506"/>
    <lineage>
        <taxon>Bacteria</taxon>
        <taxon>Pseudomonadati</taxon>
        <taxon>Bacteroidota</taxon>
        <taxon>Bacteroidia</taxon>
        <taxon>Bacteroidales</taxon>
        <taxon>Bacteroidaceae</taxon>
        <taxon>Bacteroides</taxon>
    </lineage>
</organism>
<proteinExistence type="predicted"/>
<gene>
    <name evidence="1" type="ORF">F9950_16230</name>
</gene>
<dbReference type="AlphaFoldDB" id="A0A7J5LIW6"/>
<evidence type="ECO:0000313" key="1">
    <source>
        <dbReference type="EMBL" id="KAB5324686.1"/>
    </source>
</evidence>
<dbReference type="EMBL" id="WCLA01000046">
    <property type="protein sequence ID" value="KAB5324686.1"/>
    <property type="molecule type" value="Genomic_DNA"/>
</dbReference>
<sequence length="77" mass="8474">MYQIISSFGTRCTLLRYGGYHSLVRRLPLFGTTATTVWYSCYQAVVLGRLPGGTALKKRDGKVLAVGEAKEIIACVF</sequence>
<accession>A0A7J5LIW6</accession>
<dbReference type="Proteomes" id="UP000431177">
    <property type="component" value="Unassembled WGS sequence"/>
</dbReference>
<protein>
    <submittedName>
        <fullName evidence="1">Uncharacterized protein</fullName>
    </submittedName>
</protein>
<evidence type="ECO:0000313" key="2">
    <source>
        <dbReference type="Proteomes" id="UP000431177"/>
    </source>
</evidence>